<comment type="caution">
    <text evidence="8">The sequence shown here is derived from an EMBL/GenBank/DDBJ whole genome shotgun (WGS) entry which is preliminary data.</text>
</comment>
<evidence type="ECO:0000256" key="5">
    <source>
        <dbReference type="ARBA" id="ARBA00048791"/>
    </source>
</evidence>
<dbReference type="NCBIfam" id="TIGR00126">
    <property type="entry name" value="deoC"/>
    <property type="match status" value="1"/>
</dbReference>
<dbReference type="GO" id="GO:0009264">
    <property type="term" value="P:deoxyribonucleotide catabolic process"/>
    <property type="evidence" value="ECO:0007669"/>
    <property type="project" value="UniProtKB-UniRule"/>
</dbReference>
<evidence type="ECO:0000256" key="3">
    <source>
        <dbReference type="ARBA" id="ARBA00023239"/>
    </source>
</evidence>
<keyword evidence="2 7" id="KW-0963">Cytoplasm</keyword>
<dbReference type="GO" id="GO:0005737">
    <property type="term" value="C:cytoplasm"/>
    <property type="evidence" value="ECO:0007669"/>
    <property type="project" value="UniProtKB-SubCell"/>
</dbReference>
<dbReference type="SUPFAM" id="SSF51569">
    <property type="entry name" value="Aldolase"/>
    <property type="match status" value="1"/>
</dbReference>
<dbReference type="GO" id="GO:0006018">
    <property type="term" value="P:2-deoxyribose 1-phosphate catabolic process"/>
    <property type="evidence" value="ECO:0007669"/>
    <property type="project" value="UniProtKB-UniRule"/>
</dbReference>
<dbReference type="UniPathway" id="UPA00002">
    <property type="reaction ID" value="UER00468"/>
</dbReference>
<dbReference type="EMBL" id="AGDV01000020">
    <property type="protein sequence ID" value="EMB31481.1"/>
    <property type="molecule type" value="Genomic_DNA"/>
</dbReference>
<dbReference type="PANTHER" id="PTHR10889:SF1">
    <property type="entry name" value="DEOXYRIBOSE-PHOSPHATE ALDOLASE"/>
    <property type="match status" value="1"/>
</dbReference>
<dbReference type="GO" id="GO:0016052">
    <property type="term" value="P:carbohydrate catabolic process"/>
    <property type="evidence" value="ECO:0007669"/>
    <property type="project" value="TreeGrafter"/>
</dbReference>
<evidence type="ECO:0000256" key="2">
    <source>
        <dbReference type="ARBA" id="ARBA00022490"/>
    </source>
</evidence>
<name>A0A0E2E305_TREDN</name>
<evidence type="ECO:0000313" key="8">
    <source>
        <dbReference type="EMBL" id="EMB31481.1"/>
    </source>
</evidence>
<dbReference type="FunFam" id="3.20.20.70:FF:000044">
    <property type="entry name" value="Deoxyribose-phosphate aldolase"/>
    <property type="match status" value="1"/>
</dbReference>
<dbReference type="InterPro" id="IPR013785">
    <property type="entry name" value="Aldolase_TIM"/>
</dbReference>
<dbReference type="EC" id="4.1.2.4" evidence="7"/>
<dbReference type="InterPro" id="IPR002915">
    <property type="entry name" value="DeoC/FbaB/LacD_aldolase"/>
</dbReference>
<keyword evidence="4 7" id="KW-0704">Schiff base</keyword>
<reference evidence="8" key="1">
    <citation type="submission" date="2012-01" db="EMBL/GenBank/DDBJ databases">
        <title>The Genome Sequence of Treponema denticola H-22.</title>
        <authorList>
            <consortium name="The Broad Institute Genome Sequencing Platform"/>
            <person name="Earl A."/>
            <person name="Ward D."/>
            <person name="Feldgarden M."/>
            <person name="Gevers D."/>
            <person name="Blanton J.M."/>
            <person name="Fenno C.J."/>
            <person name="Baranova O.V."/>
            <person name="Mathney J."/>
            <person name="Dewhirst F.E."/>
            <person name="Izard J."/>
            <person name="Young S.K."/>
            <person name="Zeng Q."/>
            <person name="Gargeya S."/>
            <person name="Fitzgerald M."/>
            <person name="Haas B."/>
            <person name="Abouelleil A."/>
            <person name="Alvarado L."/>
            <person name="Arachchi H.M."/>
            <person name="Berlin A."/>
            <person name="Chapman S.B."/>
            <person name="Gearin G."/>
            <person name="Goldberg J."/>
            <person name="Griggs A."/>
            <person name="Gujja S."/>
            <person name="Hansen M."/>
            <person name="Heiman D."/>
            <person name="Howarth C."/>
            <person name="Larimer J."/>
            <person name="Lui A."/>
            <person name="MacDonald P.J.P."/>
            <person name="McCowen C."/>
            <person name="Montmayeur A."/>
            <person name="Murphy C."/>
            <person name="Neiman D."/>
            <person name="Pearson M."/>
            <person name="Priest M."/>
            <person name="Roberts A."/>
            <person name="Saif S."/>
            <person name="Shea T."/>
            <person name="Sisk P."/>
            <person name="Stolte C."/>
            <person name="Sykes S."/>
            <person name="Wortman J."/>
            <person name="Nusbaum C."/>
            <person name="Birren B."/>
        </authorList>
    </citation>
    <scope>NUCLEOTIDE SEQUENCE [LARGE SCALE GENOMIC DNA]</scope>
    <source>
        <strain evidence="8">H-22</strain>
    </source>
</reference>
<dbReference type="PANTHER" id="PTHR10889">
    <property type="entry name" value="DEOXYRIBOSE-PHOSPHATE ALDOLASE"/>
    <property type="match status" value="1"/>
</dbReference>
<evidence type="ECO:0000256" key="4">
    <source>
        <dbReference type="ARBA" id="ARBA00023270"/>
    </source>
</evidence>
<comment type="function">
    <text evidence="6 7">Catalyzes a reversible aldol reaction between acetaldehyde and D-glyceraldehyde 3-phosphate to generate 2-deoxy-D-ribose 5-phosphate.</text>
</comment>
<dbReference type="InterPro" id="IPR028581">
    <property type="entry name" value="DeoC_typeI"/>
</dbReference>
<dbReference type="InterPro" id="IPR011343">
    <property type="entry name" value="DeoC"/>
</dbReference>
<dbReference type="HOGENOM" id="CLU_053595_0_1_12"/>
<dbReference type="GO" id="GO:0004139">
    <property type="term" value="F:deoxyribose-phosphate aldolase activity"/>
    <property type="evidence" value="ECO:0007669"/>
    <property type="project" value="UniProtKB-UniRule"/>
</dbReference>
<accession>A0A0E2E305</accession>
<comment type="pathway">
    <text evidence="7">Carbohydrate degradation; 2-deoxy-D-ribose 1-phosphate degradation; D-glyceraldehyde 3-phosphate and acetaldehyde from 2-deoxy-alpha-D-ribose 1-phosphate: step 2/2.</text>
</comment>
<sequence length="216" mass="23489">MELNKYIDHTLLKPTASEKDIIKICKEAKEYHFASVCVNPCNVSLVRKELKGSDVKVCSVISFPFGASSTEVKVEEAKKAIEAGAEEIDMVINVGKLLEGDLEYTQNEVSAITKVCHGKNVLLKVIVETCYLEEKNIADICAIIEKAEADFIKTSTGYGSRGASVEDIKLFKKYLKKDTKIKASGGVRTREDAETYIGLGCSRIGASSGIAIVTGK</sequence>
<dbReference type="HAMAP" id="MF_00114">
    <property type="entry name" value="DeoC_type1"/>
    <property type="match status" value="1"/>
</dbReference>
<dbReference type="PATRIC" id="fig|999432.5.peg.1930"/>
<dbReference type="RefSeq" id="WP_002685125.1">
    <property type="nucleotide sequence ID" value="NZ_CM001795.1"/>
</dbReference>
<proteinExistence type="inferred from homology"/>
<evidence type="ECO:0000256" key="1">
    <source>
        <dbReference type="ARBA" id="ARBA00010936"/>
    </source>
</evidence>
<comment type="subcellular location">
    <subcellularLocation>
        <location evidence="7">Cytoplasm</location>
    </subcellularLocation>
</comment>
<evidence type="ECO:0000256" key="7">
    <source>
        <dbReference type="HAMAP-Rule" id="MF_00114"/>
    </source>
</evidence>
<dbReference type="Proteomes" id="UP000011705">
    <property type="component" value="Chromosome"/>
</dbReference>
<feature type="active site" description="Proton donor/acceptor" evidence="7">
    <location>
        <position position="89"/>
    </location>
</feature>
<comment type="similarity">
    <text evidence="1 7">Belongs to the DeoC/FbaB aldolase family. DeoC type 1 subfamily.</text>
</comment>
<evidence type="ECO:0000256" key="6">
    <source>
        <dbReference type="ARBA" id="ARBA00056337"/>
    </source>
</evidence>
<feature type="active site" description="Proton donor/acceptor" evidence="7">
    <location>
        <position position="182"/>
    </location>
</feature>
<keyword evidence="3 7" id="KW-0456">Lyase</keyword>
<dbReference type="AlphaFoldDB" id="A0A0E2E305"/>
<dbReference type="Gene3D" id="3.20.20.70">
    <property type="entry name" value="Aldolase class I"/>
    <property type="match status" value="1"/>
</dbReference>
<protein>
    <recommendedName>
        <fullName evidence="7">Deoxyribose-phosphate aldolase</fullName>
        <shortName evidence="7">DERA</shortName>
        <ecNumber evidence="7">4.1.2.4</ecNumber>
    </recommendedName>
    <alternativeName>
        <fullName evidence="7">2-deoxy-D-ribose 5-phosphate aldolase</fullName>
    </alternativeName>
    <alternativeName>
        <fullName evidence="7">Phosphodeoxyriboaldolase</fullName>
        <shortName evidence="7">Deoxyriboaldolase</shortName>
    </alternativeName>
</protein>
<gene>
    <name evidence="7" type="primary">deoC</name>
    <name evidence="8" type="ORF">HMPREF9726_01861</name>
</gene>
<dbReference type="PIRSF" id="PIRSF001357">
    <property type="entry name" value="DeoC"/>
    <property type="match status" value="1"/>
</dbReference>
<dbReference type="Pfam" id="PF01791">
    <property type="entry name" value="DeoC"/>
    <property type="match status" value="1"/>
</dbReference>
<dbReference type="CDD" id="cd00959">
    <property type="entry name" value="DeoC"/>
    <property type="match status" value="1"/>
</dbReference>
<organism evidence="8">
    <name type="scientific">Treponema denticola H-22</name>
    <dbReference type="NCBI Taxonomy" id="999432"/>
    <lineage>
        <taxon>Bacteria</taxon>
        <taxon>Pseudomonadati</taxon>
        <taxon>Spirochaetota</taxon>
        <taxon>Spirochaetia</taxon>
        <taxon>Spirochaetales</taxon>
        <taxon>Treponemataceae</taxon>
        <taxon>Treponema</taxon>
    </lineage>
</organism>
<comment type="catalytic activity">
    <reaction evidence="5 7">
        <text>2-deoxy-D-ribose 5-phosphate = D-glyceraldehyde 3-phosphate + acetaldehyde</text>
        <dbReference type="Rhea" id="RHEA:12821"/>
        <dbReference type="ChEBI" id="CHEBI:15343"/>
        <dbReference type="ChEBI" id="CHEBI:59776"/>
        <dbReference type="ChEBI" id="CHEBI:62877"/>
        <dbReference type="EC" id="4.1.2.4"/>
    </reaction>
</comment>
<dbReference type="SMART" id="SM01133">
    <property type="entry name" value="DeoC"/>
    <property type="match status" value="1"/>
</dbReference>
<feature type="active site" description="Schiff-base intermediate with acetaldehyde" evidence="7">
    <location>
        <position position="153"/>
    </location>
</feature>